<dbReference type="Pfam" id="PF05193">
    <property type="entry name" value="Peptidase_M16_C"/>
    <property type="match status" value="1"/>
</dbReference>
<evidence type="ECO:0000313" key="8">
    <source>
        <dbReference type="EMBL" id="MFC7705736.1"/>
    </source>
</evidence>
<evidence type="ECO:0000256" key="1">
    <source>
        <dbReference type="ARBA" id="ARBA00001947"/>
    </source>
</evidence>
<sequence>MAKLVWLVLAVTVLAMPLRAQEVTSFTLDNGMEVVVIEDHRAPVVVHMVWYRVGAADEAPGQSGIAHFLEHLMFKGTETRASGAFSATVEAQGGTDNAFTSWDYTGYFQRVASDRLGLMMEMEADRMANLRLQEAEVLTERDVVLEERNQVVEGNPGGIYREIQRAMLFMNHPYRVPIIGWPDEIAALTLEDAVAFYEMHYAPNNAILVVAGDVQPEEVRQLAEEHYGPIPPQPAIAPRLRPQEPVQRAPRRFTYADARVSEPFIGRSYLAPVRRSGDQREAAALVVLAELLGGNPATSVLGRALQFDEQIALFTTAGYSSVAVDASTFEIGLAPVPGLSLTEAEAALDRVLARFLEQEIDAAQLERVKTRIRASEIYAQDSVQGLARRYGEALAAGLTPADVQGWPEVLQAVTAEDVMQAAEAVLDLNRSVTGWLVREDATEGAGQ</sequence>
<dbReference type="EMBL" id="JBHTFQ010000009">
    <property type="protein sequence ID" value="MFC7705736.1"/>
    <property type="molecule type" value="Genomic_DNA"/>
</dbReference>
<proteinExistence type="inferred from homology"/>
<dbReference type="PROSITE" id="PS00143">
    <property type="entry name" value="INSULINASE"/>
    <property type="match status" value="1"/>
</dbReference>
<evidence type="ECO:0000313" key="9">
    <source>
        <dbReference type="Proteomes" id="UP001596516"/>
    </source>
</evidence>
<dbReference type="InterPro" id="IPR007863">
    <property type="entry name" value="Peptidase_M16_C"/>
</dbReference>
<comment type="cofactor">
    <cofactor evidence="1">
        <name>Zn(2+)</name>
        <dbReference type="ChEBI" id="CHEBI:29105"/>
    </cofactor>
</comment>
<feature type="domain" description="Peptidase M16 N-terminal" evidence="6">
    <location>
        <begin position="34"/>
        <end position="154"/>
    </location>
</feature>
<evidence type="ECO:0000256" key="2">
    <source>
        <dbReference type="ARBA" id="ARBA00007261"/>
    </source>
</evidence>
<evidence type="ECO:0000256" key="3">
    <source>
        <dbReference type="ARBA" id="ARBA00023049"/>
    </source>
</evidence>
<keyword evidence="3" id="KW-0482">Metalloprotease</keyword>
<evidence type="ECO:0000259" key="6">
    <source>
        <dbReference type="Pfam" id="PF00675"/>
    </source>
</evidence>
<dbReference type="InterPro" id="IPR011249">
    <property type="entry name" value="Metalloenz_LuxS/M16"/>
</dbReference>
<dbReference type="RefSeq" id="WP_377405936.1">
    <property type="nucleotide sequence ID" value="NZ_JBHTFQ010000009.1"/>
</dbReference>
<comment type="caution">
    <text evidence="8">The sequence shown here is derived from an EMBL/GenBank/DDBJ whole genome shotgun (WGS) entry which is preliminary data.</text>
</comment>
<feature type="domain" description="Peptidase M16 C-terminal" evidence="7">
    <location>
        <begin position="188"/>
        <end position="371"/>
    </location>
</feature>
<keyword evidence="3" id="KW-0645">Protease</keyword>
<dbReference type="PANTHER" id="PTHR11851:SF49">
    <property type="entry name" value="MITOCHONDRIAL-PROCESSING PEPTIDASE SUBUNIT ALPHA"/>
    <property type="match status" value="1"/>
</dbReference>
<feature type="chain" id="PRO_5046911747" evidence="5">
    <location>
        <begin position="21"/>
        <end position="447"/>
    </location>
</feature>
<dbReference type="InterPro" id="IPR050361">
    <property type="entry name" value="MPP/UQCRC_Complex"/>
</dbReference>
<dbReference type="Proteomes" id="UP001596516">
    <property type="component" value="Unassembled WGS sequence"/>
</dbReference>
<gene>
    <name evidence="8" type="ORF">ACFQXB_16220</name>
</gene>
<dbReference type="SUPFAM" id="SSF63411">
    <property type="entry name" value="LuxS/MPP-like metallohydrolase"/>
    <property type="match status" value="2"/>
</dbReference>
<dbReference type="PANTHER" id="PTHR11851">
    <property type="entry name" value="METALLOPROTEASE"/>
    <property type="match status" value="1"/>
</dbReference>
<accession>A0ABW2UP16</accession>
<dbReference type="Pfam" id="PF00675">
    <property type="entry name" value="Peptidase_M16"/>
    <property type="match status" value="1"/>
</dbReference>
<dbReference type="InterPro" id="IPR011765">
    <property type="entry name" value="Pept_M16_N"/>
</dbReference>
<evidence type="ECO:0000256" key="5">
    <source>
        <dbReference type="SAM" id="SignalP"/>
    </source>
</evidence>
<evidence type="ECO:0000259" key="7">
    <source>
        <dbReference type="Pfam" id="PF05193"/>
    </source>
</evidence>
<organism evidence="8 9">
    <name type="scientific">Plastorhodobacter daqingensis</name>
    <dbReference type="NCBI Taxonomy" id="1387281"/>
    <lineage>
        <taxon>Bacteria</taxon>
        <taxon>Pseudomonadati</taxon>
        <taxon>Pseudomonadota</taxon>
        <taxon>Alphaproteobacteria</taxon>
        <taxon>Rhodobacterales</taxon>
        <taxon>Paracoccaceae</taxon>
        <taxon>Plastorhodobacter</taxon>
    </lineage>
</organism>
<protein>
    <submittedName>
        <fullName evidence="8">M16 family metallopeptidase</fullName>
    </submittedName>
</protein>
<evidence type="ECO:0000256" key="4">
    <source>
        <dbReference type="RuleBase" id="RU004447"/>
    </source>
</evidence>
<feature type="signal peptide" evidence="5">
    <location>
        <begin position="1"/>
        <end position="20"/>
    </location>
</feature>
<comment type="similarity">
    <text evidence="2 4">Belongs to the peptidase M16 family.</text>
</comment>
<reference evidence="9" key="1">
    <citation type="journal article" date="2019" name="Int. J. Syst. Evol. Microbiol.">
        <title>The Global Catalogue of Microorganisms (GCM) 10K type strain sequencing project: providing services to taxonomists for standard genome sequencing and annotation.</title>
        <authorList>
            <consortium name="The Broad Institute Genomics Platform"/>
            <consortium name="The Broad Institute Genome Sequencing Center for Infectious Disease"/>
            <person name="Wu L."/>
            <person name="Ma J."/>
        </authorList>
    </citation>
    <scope>NUCLEOTIDE SEQUENCE [LARGE SCALE GENOMIC DNA]</scope>
    <source>
        <strain evidence="9">CGMCC 1.12750</strain>
    </source>
</reference>
<name>A0ABW2UP16_9RHOB</name>
<keyword evidence="3" id="KW-0378">Hydrolase</keyword>
<keyword evidence="9" id="KW-1185">Reference proteome</keyword>
<dbReference type="InterPro" id="IPR001431">
    <property type="entry name" value="Pept_M16_Zn_BS"/>
</dbReference>
<dbReference type="Gene3D" id="3.30.830.10">
    <property type="entry name" value="Metalloenzyme, LuxS/M16 peptidase-like"/>
    <property type="match status" value="2"/>
</dbReference>
<keyword evidence="5" id="KW-0732">Signal</keyword>